<dbReference type="GO" id="GO:0033744">
    <property type="term" value="F:L-methionine:thioredoxin-disulfide S-oxidoreductase activity"/>
    <property type="evidence" value="ECO:0007669"/>
    <property type="project" value="RHEA"/>
</dbReference>
<comment type="catalytic activity">
    <reaction evidence="3 5">
        <text>L-methionyl-[protein] + [thioredoxin]-disulfide + H2O = L-methionyl-(S)-S-oxide-[protein] + [thioredoxin]-dithiol</text>
        <dbReference type="Rhea" id="RHEA:14217"/>
        <dbReference type="Rhea" id="RHEA-COMP:10698"/>
        <dbReference type="Rhea" id="RHEA-COMP:10700"/>
        <dbReference type="Rhea" id="RHEA-COMP:12313"/>
        <dbReference type="Rhea" id="RHEA-COMP:12315"/>
        <dbReference type="ChEBI" id="CHEBI:15377"/>
        <dbReference type="ChEBI" id="CHEBI:16044"/>
        <dbReference type="ChEBI" id="CHEBI:29950"/>
        <dbReference type="ChEBI" id="CHEBI:44120"/>
        <dbReference type="ChEBI" id="CHEBI:50058"/>
        <dbReference type="EC" id="1.8.4.11"/>
    </reaction>
</comment>
<dbReference type="GO" id="GO:0034599">
    <property type="term" value="P:cellular response to oxidative stress"/>
    <property type="evidence" value="ECO:0007669"/>
    <property type="project" value="TreeGrafter"/>
</dbReference>
<evidence type="ECO:0000256" key="2">
    <source>
        <dbReference type="ARBA" id="ARBA00023002"/>
    </source>
</evidence>
<dbReference type="InterPro" id="IPR036509">
    <property type="entry name" value="Met_Sox_Rdtase_MsrA_sf"/>
</dbReference>
<dbReference type="InterPro" id="IPR050162">
    <property type="entry name" value="MsrA_MetSO_reductase"/>
</dbReference>
<dbReference type="EC" id="1.8.4.11" evidence="5"/>
<comment type="catalytic activity">
    <reaction evidence="4 5">
        <text>[thioredoxin]-disulfide + L-methionine + H2O = L-methionine (S)-S-oxide + [thioredoxin]-dithiol</text>
        <dbReference type="Rhea" id="RHEA:19993"/>
        <dbReference type="Rhea" id="RHEA-COMP:10698"/>
        <dbReference type="Rhea" id="RHEA-COMP:10700"/>
        <dbReference type="ChEBI" id="CHEBI:15377"/>
        <dbReference type="ChEBI" id="CHEBI:29950"/>
        <dbReference type="ChEBI" id="CHEBI:50058"/>
        <dbReference type="ChEBI" id="CHEBI:57844"/>
        <dbReference type="ChEBI" id="CHEBI:58772"/>
        <dbReference type="EC" id="1.8.4.11"/>
    </reaction>
</comment>
<feature type="region of interest" description="Disordered" evidence="6">
    <location>
        <begin position="1"/>
        <end position="21"/>
    </location>
</feature>
<dbReference type="InterPro" id="IPR002569">
    <property type="entry name" value="Met_Sox_Rdtase_MsrA_dom"/>
</dbReference>
<evidence type="ECO:0000256" key="6">
    <source>
        <dbReference type="SAM" id="MobiDB-lite"/>
    </source>
</evidence>
<keyword evidence="2 5" id="KW-0560">Oxidoreductase</keyword>
<proteinExistence type="inferred from homology"/>
<evidence type="ECO:0000313" key="8">
    <source>
        <dbReference type="EMBL" id="RCK51151.1"/>
    </source>
</evidence>
<dbReference type="OrthoDB" id="4174719at2"/>
<evidence type="ECO:0000313" key="9">
    <source>
        <dbReference type="Proteomes" id="UP000252517"/>
    </source>
</evidence>
<organism evidence="8 9">
    <name type="scientific">Thalassospira profundimaris</name>
    <dbReference type="NCBI Taxonomy" id="502049"/>
    <lineage>
        <taxon>Bacteria</taxon>
        <taxon>Pseudomonadati</taxon>
        <taxon>Pseudomonadota</taxon>
        <taxon>Alphaproteobacteria</taxon>
        <taxon>Rhodospirillales</taxon>
        <taxon>Thalassospiraceae</taxon>
        <taxon>Thalassospira</taxon>
    </lineage>
</organism>
<feature type="domain" description="Peptide methionine sulphoxide reductase MsrA" evidence="7">
    <location>
        <begin position="49"/>
        <end position="202"/>
    </location>
</feature>
<name>A0A367XEC6_9PROT</name>
<gene>
    <name evidence="5" type="primary">msrA</name>
    <name evidence="8" type="ORF">TH25_09205</name>
</gene>
<sequence>MFKTIPSEKSRMPSPSEALPGRAEALPVAEAHVVNGNPIKGPFPAHLETAIFGMGCFWGAERLFWQQEGVYSTAVGYAGGFTQNPTYREVCSGQTGHAEVVLVVFDPAIISYRDLLKIFWENHNPTQGMRQGNDIGTQYRSVIYPATEEQRDAALASRDNYLAALKNAGMDEITTEIEPAPTFYYAEDFHQQYLFKNPDGYCGLGGTGVSCPGS</sequence>
<dbReference type="PANTHER" id="PTHR42799:SF2">
    <property type="entry name" value="MITOCHONDRIAL PEPTIDE METHIONINE SULFOXIDE REDUCTASE"/>
    <property type="match status" value="1"/>
</dbReference>
<evidence type="ECO:0000259" key="7">
    <source>
        <dbReference type="Pfam" id="PF01625"/>
    </source>
</evidence>
<feature type="compositionally biased region" description="Basic and acidic residues" evidence="6">
    <location>
        <begin position="1"/>
        <end position="11"/>
    </location>
</feature>
<feature type="active site" evidence="5">
    <location>
        <position position="56"/>
    </location>
</feature>
<comment type="function">
    <text evidence="5">Has an important function as a repair enzyme for proteins that have been inactivated by oxidation. Catalyzes the reversible oxidation-reduction of methionine sulfoxide in proteins to methionine.</text>
</comment>
<accession>A0A367XEC6</accession>
<reference evidence="8 9" key="1">
    <citation type="submission" date="2014-07" db="EMBL/GenBank/DDBJ databases">
        <title>Draft genome sequence of Thalassospira profundimaris S25-3-2.</title>
        <authorList>
            <person name="Lai Q."/>
            <person name="Shao Z."/>
        </authorList>
    </citation>
    <scope>NUCLEOTIDE SEQUENCE [LARGE SCALE GENOMIC DNA]</scope>
    <source>
        <strain evidence="8 9">S25-3-2</strain>
    </source>
</reference>
<dbReference type="FunFam" id="3.30.1060.10:FF:000001">
    <property type="entry name" value="Peptide methionine sulfoxide reductase MsrA"/>
    <property type="match status" value="1"/>
</dbReference>
<comment type="caution">
    <text evidence="8">The sequence shown here is derived from an EMBL/GenBank/DDBJ whole genome shotgun (WGS) entry which is preliminary data.</text>
</comment>
<evidence type="ECO:0000256" key="5">
    <source>
        <dbReference type="HAMAP-Rule" id="MF_01401"/>
    </source>
</evidence>
<evidence type="ECO:0000256" key="3">
    <source>
        <dbReference type="ARBA" id="ARBA00047806"/>
    </source>
</evidence>
<comment type="similarity">
    <text evidence="1 5">Belongs to the MsrA Met sulfoxide reductase family.</text>
</comment>
<dbReference type="GO" id="GO:0005737">
    <property type="term" value="C:cytoplasm"/>
    <property type="evidence" value="ECO:0007669"/>
    <property type="project" value="TreeGrafter"/>
</dbReference>
<dbReference type="GO" id="GO:0008113">
    <property type="term" value="F:peptide-methionine (S)-S-oxide reductase activity"/>
    <property type="evidence" value="ECO:0007669"/>
    <property type="project" value="UniProtKB-UniRule"/>
</dbReference>
<dbReference type="RefSeq" id="WP_114088205.1">
    <property type="nucleotide sequence ID" value="NZ_JPWH01000006.1"/>
</dbReference>
<dbReference type="PANTHER" id="PTHR42799">
    <property type="entry name" value="MITOCHONDRIAL PEPTIDE METHIONINE SULFOXIDE REDUCTASE"/>
    <property type="match status" value="1"/>
</dbReference>
<dbReference type="AlphaFoldDB" id="A0A367XEC6"/>
<evidence type="ECO:0000256" key="1">
    <source>
        <dbReference type="ARBA" id="ARBA00005591"/>
    </source>
</evidence>
<dbReference type="Proteomes" id="UP000252517">
    <property type="component" value="Unassembled WGS sequence"/>
</dbReference>
<dbReference type="HAMAP" id="MF_01401">
    <property type="entry name" value="MsrA"/>
    <property type="match status" value="1"/>
</dbReference>
<dbReference type="NCBIfam" id="TIGR00401">
    <property type="entry name" value="msrA"/>
    <property type="match status" value="1"/>
</dbReference>
<protein>
    <recommendedName>
        <fullName evidence="5">Peptide methionine sulfoxide reductase MsrA</fullName>
        <shortName evidence="5">Protein-methionine-S-oxide reductase</shortName>
        <ecNumber evidence="5">1.8.4.11</ecNumber>
    </recommendedName>
    <alternativeName>
        <fullName evidence="5">Peptide-methionine (S)-S-oxide reductase</fullName>
        <shortName evidence="5">Peptide Met(O) reductase</shortName>
    </alternativeName>
</protein>
<dbReference type="EMBL" id="JPWH01000006">
    <property type="protein sequence ID" value="RCK51151.1"/>
    <property type="molecule type" value="Genomic_DNA"/>
</dbReference>
<dbReference type="Pfam" id="PF01625">
    <property type="entry name" value="PMSR"/>
    <property type="match status" value="1"/>
</dbReference>
<evidence type="ECO:0000256" key="4">
    <source>
        <dbReference type="ARBA" id="ARBA00048782"/>
    </source>
</evidence>
<dbReference type="Gene3D" id="3.30.1060.10">
    <property type="entry name" value="Peptide methionine sulphoxide reductase MsrA"/>
    <property type="match status" value="1"/>
</dbReference>
<dbReference type="SUPFAM" id="SSF55068">
    <property type="entry name" value="Peptide methionine sulfoxide reductase"/>
    <property type="match status" value="1"/>
</dbReference>